<evidence type="ECO:0000256" key="2">
    <source>
        <dbReference type="ARBA" id="ARBA00022630"/>
    </source>
</evidence>
<dbReference type="PANTHER" id="PTHR10961">
    <property type="entry name" value="PEROXISOMAL SARCOSINE OXIDASE"/>
    <property type="match status" value="1"/>
</dbReference>
<dbReference type="EMBL" id="CAFBLK010000032">
    <property type="protein sequence ID" value="CAB4858624.1"/>
    <property type="molecule type" value="Genomic_DNA"/>
</dbReference>
<evidence type="ECO:0000313" key="9">
    <source>
        <dbReference type="EMBL" id="CAB4858624.1"/>
    </source>
</evidence>
<name>A0A6J7CNS2_9ZZZZ</name>
<dbReference type="EMBL" id="CAEZWM010000204">
    <property type="protein sequence ID" value="CAB4668922.1"/>
    <property type="molecule type" value="Genomic_DNA"/>
</dbReference>
<accession>A0A6J7CNS2</accession>
<comment type="cofactor">
    <cofactor evidence="1">
        <name>FAD</name>
        <dbReference type="ChEBI" id="CHEBI:57692"/>
    </cofactor>
</comment>
<dbReference type="GO" id="GO:0050660">
    <property type="term" value="F:flavin adenine dinucleotide binding"/>
    <property type="evidence" value="ECO:0007669"/>
    <property type="project" value="InterPro"/>
</dbReference>
<dbReference type="SUPFAM" id="SSF54373">
    <property type="entry name" value="FAD-linked reductases, C-terminal domain"/>
    <property type="match status" value="1"/>
</dbReference>
<proteinExistence type="predicted"/>
<dbReference type="PANTHER" id="PTHR10961:SF46">
    <property type="entry name" value="PEROXISOMAL SARCOSINE OXIDASE"/>
    <property type="match status" value="1"/>
</dbReference>
<dbReference type="InterPro" id="IPR045170">
    <property type="entry name" value="MTOX"/>
</dbReference>
<evidence type="ECO:0000256" key="4">
    <source>
        <dbReference type="ARBA" id="ARBA00023002"/>
    </source>
</evidence>
<gene>
    <name evidence="6" type="ORF">UFOPK2242_01347</name>
    <name evidence="7" type="ORF">UFOPK2925_00572</name>
    <name evidence="8" type="ORF">UFOPK2996_00947</name>
    <name evidence="9" type="ORF">UFOPK3317_00288</name>
    <name evidence="10" type="ORF">UFOPK3974_00412</name>
</gene>
<feature type="domain" description="FAD dependent oxidoreductase" evidence="5">
    <location>
        <begin position="4"/>
        <end position="346"/>
    </location>
</feature>
<dbReference type="Gene3D" id="3.30.9.10">
    <property type="entry name" value="D-Amino Acid Oxidase, subunit A, domain 2"/>
    <property type="match status" value="1"/>
</dbReference>
<evidence type="ECO:0000259" key="5">
    <source>
        <dbReference type="Pfam" id="PF01266"/>
    </source>
</evidence>
<keyword evidence="2" id="KW-0285">Flavoprotein</keyword>
<dbReference type="EMBL" id="CAFAAH010000121">
    <property type="protein sequence ID" value="CAB4798710.1"/>
    <property type="molecule type" value="Genomic_DNA"/>
</dbReference>
<organism evidence="9">
    <name type="scientific">freshwater metagenome</name>
    <dbReference type="NCBI Taxonomy" id="449393"/>
    <lineage>
        <taxon>unclassified sequences</taxon>
        <taxon>metagenomes</taxon>
        <taxon>ecological metagenomes</taxon>
    </lineage>
</organism>
<dbReference type="InterPro" id="IPR006076">
    <property type="entry name" value="FAD-dep_OxRdtase"/>
</dbReference>
<evidence type="ECO:0000256" key="3">
    <source>
        <dbReference type="ARBA" id="ARBA00022827"/>
    </source>
</evidence>
<evidence type="ECO:0000313" key="7">
    <source>
        <dbReference type="EMBL" id="CAB4776543.1"/>
    </source>
</evidence>
<keyword evidence="3" id="KW-0274">FAD</keyword>
<dbReference type="Gene3D" id="3.50.50.60">
    <property type="entry name" value="FAD/NAD(P)-binding domain"/>
    <property type="match status" value="1"/>
</dbReference>
<reference evidence="9" key="1">
    <citation type="submission" date="2020-05" db="EMBL/GenBank/DDBJ databases">
        <authorList>
            <person name="Chiriac C."/>
            <person name="Salcher M."/>
            <person name="Ghai R."/>
            <person name="Kavagutti S V."/>
        </authorList>
    </citation>
    <scope>NUCLEOTIDE SEQUENCE</scope>
</reference>
<dbReference type="GO" id="GO:0008115">
    <property type="term" value="F:sarcosine oxidase activity"/>
    <property type="evidence" value="ECO:0007669"/>
    <property type="project" value="TreeGrafter"/>
</dbReference>
<dbReference type="InterPro" id="IPR036188">
    <property type="entry name" value="FAD/NAD-bd_sf"/>
</dbReference>
<evidence type="ECO:0000313" key="10">
    <source>
        <dbReference type="EMBL" id="CAB4981921.1"/>
    </source>
</evidence>
<protein>
    <submittedName>
        <fullName evidence="9">Unannotated protein</fullName>
    </submittedName>
</protein>
<dbReference type="Pfam" id="PF01266">
    <property type="entry name" value="DAO"/>
    <property type="match status" value="1"/>
</dbReference>
<evidence type="ECO:0000313" key="6">
    <source>
        <dbReference type="EMBL" id="CAB4668922.1"/>
    </source>
</evidence>
<evidence type="ECO:0000313" key="8">
    <source>
        <dbReference type="EMBL" id="CAB4798710.1"/>
    </source>
</evidence>
<dbReference type="EMBL" id="CAEZZU010000065">
    <property type="protein sequence ID" value="CAB4776543.1"/>
    <property type="molecule type" value="Genomic_DNA"/>
</dbReference>
<sequence>MSADVVVIGSGLAGSAAARSIAKDGHRVTVLERFEKAHVRGSSHGAERVFRLTYDDPAYIQLGLEALSGWALLSKESGAPLLHQVGMLDYGDADVLATLEQLCASNGVELQRISERDASQRWGGIKFDSDVLLQPVGGWIAADLALKAFADSAKSNGAVFHYDSPVLSIAKVRSGGWSVETQGGTLSADAVVVTTAGWTHELIGDVIDERFEVPPITVTTEVVAYFERRDASLWPSFCHHLEPEIYGLPSPDGLVKIAEHGSGAETHPDERSFDPNSATIQRLEDYARDWLPGITPTALRSATCLYAATPTDDIFIERSGSLILGVGLGGHGFKFGPAVGDRIASLVAEALAEASQ</sequence>
<evidence type="ECO:0000256" key="1">
    <source>
        <dbReference type="ARBA" id="ARBA00001974"/>
    </source>
</evidence>
<dbReference type="EMBL" id="CAFBOR010000037">
    <property type="protein sequence ID" value="CAB4981921.1"/>
    <property type="molecule type" value="Genomic_DNA"/>
</dbReference>
<dbReference type="SUPFAM" id="SSF51905">
    <property type="entry name" value="FAD/NAD(P)-binding domain"/>
    <property type="match status" value="1"/>
</dbReference>
<keyword evidence="4" id="KW-0560">Oxidoreductase</keyword>
<dbReference type="AlphaFoldDB" id="A0A6J7CNS2"/>